<dbReference type="EMBL" id="CT868098">
    <property type="protein sequence ID" value="CAK71716.1"/>
    <property type="molecule type" value="Genomic_DNA"/>
</dbReference>
<keyword evidence="2" id="KW-1185">Reference proteome</keyword>
<evidence type="ECO:0000313" key="2">
    <source>
        <dbReference type="Proteomes" id="UP000000600"/>
    </source>
</evidence>
<dbReference type="KEGG" id="ptm:GSPATT00038641001"/>
<dbReference type="InParanoid" id="A0CLP9"/>
<sequence>MNQSTSQKYEISENLCQIHNYEIIAIDLNPTENGSIKYLSCNCVVEKLNNSRISTIEQTQARIQEYKALRQEKKAGEIKIKLQQYKIVLEKYIEFKINACSALVKIQDQIQTQISILEEKESLLKNFQTKSNFQEDVKSISEFLSLTEKQMEFQQDTQSFDYLIRELELIFNKEAYYQTILTFKEAKYKYRNSMKIIKLNQCPCNLKIIKQVFILPESIKFKQTLSNPEQRNTSD</sequence>
<dbReference type="Proteomes" id="UP000000600">
    <property type="component" value="Unassembled WGS sequence"/>
</dbReference>
<dbReference type="OrthoDB" id="10421132at2759"/>
<protein>
    <submittedName>
        <fullName evidence="1">Uncharacterized protein</fullName>
    </submittedName>
</protein>
<dbReference type="GeneID" id="5024900"/>
<proteinExistence type="predicted"/>
<gene>
    <name evidence="1" type="ORF">GSPATT00038641001</name>
</gene>
<dbReference type="HOGENOM" id="CLU_1182130_0_0_1"/>
<dbReference type="AlphaFoldDB" id="A0CLP9"/>
<dbReference type="RefSeq" id="XP_001439113.1">
    <property type="nucleotide sequence ID" value="XM_001439076.1"/>
</dbReference>
<evidence type="ECO:0000313" key="1">
    <source>
        <dbReference type="EMBL" id="CAK71716.1"/>
    </source>
</evidence>
<organism evidence="1 2">
    <name type="scientific">Paramecium tetraurelia</name>
    <dbReference type="NCBI Taxonomy" id="5888"/>
    <lineage>
        <taxon>Eukaryota</taxon>
        <taxon>Sar</taxon>
        <taxon>Alveolata</taxon>
        <taxon>Ciliophora</taxon>
        <taxon>Intramacronucleata</taxon>
        <taxon>Oligohymenophorea</taxon>
        <taxon>Peniculida</taxon>
        <taxon>Parameciidae</taxon>
        <taxon>Paramecium</taxon>
    </lineage>
</organism>
<accession>A0CLP9</accession>
<reference evidence="1 2" key="1">
    <citation type="journal article" date="2006" name="Nature">
        <title>Global trends of whole-genome duplications revealed by the ciliate Paramecium tetraurelia.</title>
        <authorList>
            <consortium name="Genoscope"/>
            <person name="Aury J.-M."/>
            <person name="Jaillon O."/>
            <person name="Duret L."/>
            <person name="Noel B."/>
            <person name="Jubin C."/>
            <person name="Porcel B.M."/>
            <person name="Segurens B."/>
            <person name="Daubin V."/>
            <person name="Anthouard V."/>
            <person name="Aiach N."/>
            <person name="Arnaiz O."/>
            <person name="Billaut A."/>
            <person name="Beisson J."/>
            <person name="Blanc I."/>
            <person name="Bouhouche K."/>
            <person name="Camara F."/>
            <person name="Duharcourt S."/>
            <person name="Guigo R."/>
            <person name="Gogendeau D."/>
            <person name="Katinka M."/>
            <person name="Keller A.-M."/>
            <person name="Kissmehl R."/>
            <person name="Klotz C."/>
            <person name="Koll F."/>
            <person name="Le Moue A."/>
            <person name="Lepere C."/>
            <person name="Malinsky S."/>
            <person name="Nowacki M."/>
            <person name="Nowak J.K."/>
            <person name="Plattner H."/>
            <person name="Poulain J."/>
            <person name="Ruiz F."/>
            <person name="Serrano V."/>
            <person name="Zagulski M."/>
            <person name="Dessen P."/>
            <person name="Betermier M."/>
            <person name="Weissenbach J."/>
            <person name="Scarpelli C."/>
            <person name="Schachter V."/>
            <person name="Sperling L."/>
            <person name="Meyer E."/>
            <person name="Cohen J."/>
            <person name="Wincker P."/>
        </authorList>
    </citation>
    <scope>NUCLEOTIDE SEQUENCE [LARGE SCALE GENOMIC DNA]</scope>
    <source>
        <strain evidence="1 2">Stock d4-2</strain>
    </source>
</reference>
<name>A0CLP9_PARTE</name>